<dbReference type="AlphaFoldDB" id="A0A0H5CBI1"/>
<evidence type="ECO:0000256" key="4">
    <source>
        <dbReference type="ARBA" id="ARBA00023128"/>
    </source>
</evidence>
<gene>
    <name evidence="5" type="ORF">BN1211_1837</name>
</gene>
<keyword evidence="3" id="KW-0809">Transit peptide</keyword>
<comment type="subcellular location">
    <subcellularLocation>
        <location evidence="1">Mitochondrion</location>
    </subcellularLocation>
</comment>
<dbReference type="GO" id="GO:0033617">
    <property type="term" value="P:mitochondrial respiratory chain complex IV assembly"/>
    <property type="evidence" value="ECO:0007669"/>
    <property type="project" value="TreeGrafter"/>
</dbReference>
<comment type="similarity">
    <text evidence="2">Belongs to the PET117 family.</text>
</comment>
<reference evidence="6" key="1">
    <citation type="journal article" date="2015" name="J. Biotechnol.">
        <title>The structure of the Cyberlindnera jadinii genome and its relation to Candida utilis analyzed by the occurrence of single nucleotide polymorphisms.</title>
        <authorList>
            <person name="Rupp O."/>
            <person name="Brinkrolf K."/>
            <person name="Buerth C."/>
            <person name="Kunigo M."/>
            <person name="Schneider J."/>
            <person name="Jaenicke S."/>
            <person name="Goesmann A."/>
            <person name="Puehler A."/>
            <person name="Jaeger K.-E."/>
            <person name="Ernst J.F."/>
        </authorList>
    </citation>
    <scope>NUCLEOTIDE SEQUENCE [LARGE SCALE GENOMIC DNA]</scope>
    <source>
        <strain evidence="6">ATCC 18201 / CBS 1600 / BCRC 20928 / JCM 3617 / NBRC 0987 / NRRL Y-1542</strain>
    </source>
</reference>
<evidence type="ECO:0000313" key="6">
    <source>
        <dbReference type="Proteomes" id="UP000038830"/>
    </source>
</evidence>
<dbReference type="PANTHER" id="PTHR28163">
    <property type="entry name" value="PROTEIN PET117 HOMOLOG, MITOCHONDRIAL"/>
    <property type="match status" value="1"/>
</dbReference>
<keyword evidence="4" id="KW-0496">Mitochondrion</keyword>
<dbReference type="GO" id="GO:0005739">
    <property type="term" value="C:mitochondrion"/>
    <property type="evidence" value="ECO:0007669"/>
    <property type="project" value="UniProtKB-SubCell"/>
</dbReference>
<proteinExistence type="inferred from homology"/>
<name>A0A0H5CBI1_CYBJN</name>
<evidence type="ECO:0000256" key="2">
    <source>
        <dbReference type="ARBA" id="ARBA00008197"/>
    </source>
</evidence>
<dbReference type="Proteomes" id="UP000038830">
    <property type="component" value="Unassembled WGS sequence"/>
</dbReference>
<organism evidence="5 6">
    <name type="scientific">Cyberlindnera jadinii (strain ATCC 18201 / CBS 1600 / BCRC 20928 / JCM 3617 / NBRC 0987 / NRRL Y-1542)</name>
    <name type="common">Torula yeast</name>
    <name type="synonym">Candida utilis</name>
    <dbReference type="NCBI Taxonomy" id="983966"/>
    <lineage>
        <taxon>Eukaryota</taxon>
        <taxon>Fungi</taxon>
        <taxon>Dikarya</taxon>
        <taxon>Ascomycota</taxon>
        <taxon>Saccharomycotina</taxon>
        <taxon>Saccharomycetes</taxon>
        <taxon>Phaffomycetales</taxon>
        <taxon>Phaffomycetaceae</taxon>
        <taxon>Cyberlindnera</taxon>
    </lineage>
</organism>
<evidence type="ECO:0000256" key="1">
    <source>
        <dbReference type="ARBA" id="ARBA00004173"/>
    </source>
</evidence>
<evidence type="ECO:0000313" key="5">
    <source>
        <dbReference type="EMBL" id="CEP21694.1"/>
    </source>
</evidence>
<sequence length="92" mass="10300">MSTASKITLAASIVVSTVTVIWVHKVQREEQEALHQGPIKDAQRMQEKAMKKKLVANQKEHEYQQELRKQYEAIQPLSGVTVTAEEGAGVNK</sequence>
<accession>A0A0H5CBI1</accession>
<dbReference type="InterPro" id="IPR031568">
    <property type="entry name" value="Pet117"/>
</dbReference>
<dbReference type="Pfam" id="PF15786">
    <property type="entry name" value="PET117"/>
    <property type="match status" value="1"/>
</dbReference>
<protein>
    <submittedName>
        <fullName evidence="5">Uncharacterized protein</fullName>
    </submittedName>
</protein>
<dbReference type="PANTHER" id="PTHR28163:SF1">
    <property type="entry name" value="PROTEIN PET117 HOMOLOG, MITOCHONDRIAL"/>
    <property type="match status" value="1"/>
</dbReference>
<evidence type="ECO:0000256" key="3">
    <source>
        <dbReference type="ARBA" id="ARBA00022946"/>
    </source>
</evidence>
<dbReference type="EMBL" id="CDQK01000002">
    <property type="protein sequence ID" value="CEP21694.1"/>
    <property type="molecule type" value="Genomic_DNA"/>
</dbReference>